<keyword evidence="4" id="KW-1185">Reference proteome</keyword>
<gene>
    <name evidence="3" type="ORF">BJ975_000319</name>
</gene>
<dbReference type="PROSITE" id="PS50943">
    <property type="entry name" value="HTH_CROC1"/>
    <property type="match status" value="1"/>
</dbReference>
<dbReference type="Gene3D" id="1.10.260.40">
    <property type="entry name" value="lambda repressor-like DNA-binding domains"/>
    <property type="match status" value="1"/>
</dbReference>
<feature type="compositionally biased region" description="Low complexity" evidence="1">
    <location>
        <begin position="43"/>
        <end position="56"/>
    </location>
</feature>
<dbReference type="InterPro" id="IPR010982">
    <property type="entry name" value="Lambda_DNA-bd_dom_sf"/>
</dbReference>
<dbReference type="Pfam" id="PF01381">
    <property type="entry name" value="HTH_3"/>
    <property type="match status" value="1"/>
</dbReference>
<name>A0ABX2SDF5_9ACTN</name>
<sequence>MPKRTPTAHTAEVASSFAQWLRRRREQAGMTQEELAHRAGLSRNQVQNLENNRNNNATGRSSANPSLDTILALEAAFGLELGDLLVDVRRFMESSDR</sequence>
<dbReference type="Proteomes" id="UP000587211">
    <property type="component" value="Unassembled WGS sequence"/>
</dbReference>
<evidence type="ECO:0000259" key="2">
    <source>
        <dbReference type="PROSITE" id="PS50943"/>
    </source>
</evidence>
<protein>
    <submittedName>
        <fullName evidence="3">Transcriptional regulator with XRE-family HTH domain</fullName>
    </submittedName>
</protein>
<dbReference type="RefSeq" id="WP_218845703.1">
    <property type="nucleotide sequence ID" value="NZ_BAAAMP010000002.1"/>
</dbReference>
<comment type="caution">
    <text evidence="3">The sequence shown here is derived from an EMBL/GenBank/DDBJ whole genome shotgun (WGS) entry which is preliminary data.</text>
</comment>
<evidence type="ECO:0000313" key="4">
    <source>
        <dbReference type="Proteomes" id="UP000587211"/>
    </source>
</evidence>
<accession>A0ABX2SDF5</accession>
<dbReference type="SMART" id="SM00530">
    <property type="entry name" value="HTH_XRE"/>
    <property type="match status" value="1"/>
</dbReference>
<evidence type="ECO:0000313" key="3">
    <source>
        <dbReference type="EMBL" id="NYI36944.1"/>
    </source>
</evidence>
<dbReference type="SUPFAM" id="SSF47413">
    <property type="entry name" value="lambda repressor-like DNA-binding domains"/>
    <property type="match status" value="1"/>
</dbReference>
<proteinExistence type="predicted"/>
<dbReference type="CDD" id="cd00093">
    <property type="entry name" value="HTH_XRE"/>
    <property type="match status" value="1"/>
</dbReference>
<dbReference type="EMBL" id="JACBZN010000001">
    <property type="protein sequence ID" value="NYI36944.1"/>
    <property type="molecule type" value="Genomic_DNA"/>
</dbReference>
<reference evidence="3 4" key="1">
    <citation type="submission" date="2020-07" db="EMBL/GenBank/DDBJ databases">
        <title>Sequencing the genomes of 1000 actinobacteria strains.</title>
        <authorList>
            <person name="Klenk H.-P."/>
        </authorList>
    </citation>
    <scope>NUCLEOTIDE SEQUENCE [LARGE SCALE GENOMIC DNA]</scope>
    <source>
        <strain evidence="3 4">DSM 19087</strain>
    </source>
</reference>
<dbReference type="InterPro" id="IPR001387">
    <property type="entry name" value="Cro/C1-type_HTH"/>
</dbReference>
<evidence type="ECO:0000256" key="1">
    <source>
        <dbReference type="SAM" id="MobiDB-lite"/>
    </source>
</evidence>
<organism evidence="3 4">
    <name type="scientific">Aeromicrobium tamlense</name>
    <dbReference type="NCBI Taxonomy" id="375541"/>
    <lineage>
        <taxon>Bacteria</taxon>
        <taxon>Bacillati</taxon>
        <taxon>Actinomycetota</taxon>
        <taxon>Actinomycetes</taxon>
        <taxon>Propionibacteriales</taxon>
        <taxon>Nocardioidaceae</taxon>
        <taxon>Aeromicrobium</taxon>
    </lineage>
</organism>
<feature type="domain" description="HTH cro/C1-type" evidence="2">
    <location>
        <begin position="21"/>
        <end position="84"/>
    </location>
</feature>
<feature type="region of interest" description="Disordered" evidence="1">
    <location>
        <begin position="25"/>
        <end position="65"/>
    </location>
</feature>